<name>A0ABV2QHF4_9BURK</name>
<protein>
    <submittedName>
        <fullName evidence="1">Uncharacterized protein</fullName>
    </submittedName>
</protein>
<evidence type="ECO:0000313" key="2">
    <source>
        <dbReference type="Proteomes" id="UP001549320"/>
    </source>
</evidence>
<feature type="non-terminal residue" evidence="1">
    <location>
        <position position="1"/>
    </location>
</feature>
<comment type="caution">
    <text evidence="1">The sequence shown here is derived from an EMBL/GenBank/DDBJ whole genome shotgun (WGS) entry which is preliminary data.</text>
</comment>
<dbReference type="EMBL" id="JBEPSH010000018">
    <property type="protein sequence ID" value="MET4580474.1"/>
    <property type="molecule type" value="Genomic_DNA"/>
</dbReference>
<gene>
    <name evidence="1" type="ORF">ABIE13_005615</name>
</gene>
<dbReference type="Proteomes" id="UP001549320">
    <property type="component" value="Unassembled WGS sequence"/>
</dbReference>
<reference evidence="1 2" key="1">
    <citation type="submission" date="2024-06" db="EMBL/GenBank/DDBJ databases">
        <title>Sorghum-associated microbial communities from plants grown in Nebraska, USA.</title>
        <authorList>
            <person name="Schachtman D."/>
        </authorList>
    </citation>
    <scope>NUCLEOTIDE SEQUENCE [LARGE SCALE GENOMIC DNA]</scope>
    <source>
        <strain evidence="1 2">2709</strain>
    </source>
</reference>
<evidence type="ECO:0000313" key="1">
    <source>
        <dbReference type="EMBL" id="MET4580474.1"/>
    </source>
</evidence>
<proteinExistence type="predicted"/>
<organism evidence="1 2">
    <name type="scientific">Ottowia thiooxydans</name>
    <dbReference type="NCBI Taxonomy" id="219182"/>
    <lineage>
        <taxon>Bacteria</taxon>
        <taxon>Pseudomonadati</taxon>
        <taxon>Pseudomonadota</taxon>
        <taxon>Betaproteobacteria</taxon>
        <taxon>Burkholderiales</taxon>
        <taxon>Comamonadaceae</taxon>
        <taxon>Ottowia</taxon>
    </lineage>
</organism>
<keyword evidence="2" id="KW-1185">Reference proteome</keyword>
<sequence length="46" mass="5041">LNHQQSDQLINLPATPLNCLSVISEAFDYCMIFINLATTGVFEPAS</sequence>
<accession>A0ABV2QHF4</accession>